<dbReference type="EMBL" id="MUJZ01055296">
    <property type="protein sequence ID" value="OTF72637.1"/>
    <property type="molecule type" value="Genomic_DNA"/>
</dbReference>
<proteinExistence type="inferred from homology"/>
<dbReference type="PANTHER" id="PTHR11533">
    <property type="entry name" value="PROTEASE M1 ZINC METALLOPROTEASE"/>
    <property type="match status" value="1"/>
</dbReference>
<keyword evidence="7" id="KW-0031">Aminopeptidase</keyword>
<dbReference type="InterPro" id="IPR045357">
    <property type="entry name" value="Aminopeptidase_N-like_N"/>
</dbReference>
<feature type="binding site" evidence="23">
    <location>
        <position position="391"/>
    </location>
    <ligand>
        <name>Zn(2+)</name>
        <dbReference type="ChEBI" id="CHEBI:29105"/>
        <note>catalytic</note>
    </ligand>
</feature>
<keyword evidence="11 23" id="KW-0479">Metal-binding</keyword>
<evidence type="ECO:0000256" key="5">
    <source>
        <dbReference type="ARBA" id="ARBA00011748"/>
    </source>
</evidence>
<dbReference type="Gene3D" id="2.60.40.1730">
    <property type="entry name" value="tricorn interacting facor f3 domain"/>
    <property type="match status" value="2"/>
</dbReference>
<evidence type="ECO:0000256" key="22">
    <source>
        <dbReference type="PIRSR" id="PIRSR634016-2"/>
    </source>
</evidence>
<dbReference type="Pfam" id="PF01433">
    <property type="entry name" value="Peptidase_M1"/>
    <property type="match status" value="2"/>
</dbReference>
<dbReference type="InterPro" id="IPR001930">
    <property type="entry name" value="Peptidase_M1"/>
</dbReference>
<dbReference type="GO" id="GO:0042277">
    <property type="term" value="F:peptide binding"/>
    <property type="evidence" value="ECO:0007669"/>
    <property type="project" value="TreeGrafter"/>
</dbReference>
<evidence type="ECO:0000256" key="19">
    <source>
        <dbReference type="ARBA" id="ARBA00023157"/>
    </source>
</evidence>
<feature type="domain" description="Aminopeptidase N-like N-terminal" evidence="28">
    <location>
        <begin position="972"/>
        <end position="1179"/>
    </location>
</feature>
<dbReference type="Gene3D" id="2.60.40.1910">
    <property type="match status" value="1"/>
</dbReference>
<evidence type="ECO:0000256" key="15">
    <source>
        <dbReference type="ARBA" id="ARBA00022968"/>
    </source>
</evidence>
<dbReference type="Proteomes" id="UP000194236">
    <property type="component" value="Unassembled WGS sequence"/>
</dbReference>
<evidence type="ECO:0000256" key="16">
    <source>
        <dbReference type="ARBA" id="ARBA00022989"/>
    </source>
</evidence>
<evidence type="ECO:0000256" key="9">
    <source>
        <dbReference type="ARBA" id="ARBA00022670"/>
    </source>
</evidence>
<feature type="binding site" evidence="23">
    <location>
        <position position="372"/>
    </location>
    <ligand>
        <name>Zn(2+)</name>
        <dbReference type="ChEBI" id="CHEBI:29105"/>
        <note>catalytic</note>
    </ligand>
</feature>
<dbReference type="GO" id="GO:0008270">
    <property type="term" value="F:zinc ion binding"/>
    <property type="evidence" value="ECO:0007669"/>
    <property type="project" value="InterPro"/>
</dbReference>
<evidence type="ECO:0000256" key="1">
    <source>
        <dbReference type="ARBA" id="ARBA00001703"/>
    </source>
</evidence>
<accession>A0A1Y3AXB7</accession>
<evidence type="ECO:0000256" key="11">
    <source>
        <dbReference type="ARBA" id="ARBA00022723"/>
    </source>
</evidence>
<comment type="catalytic activity">
    <reaction evidence="1">
        <text>Release of N-terminal glutamate (and to a lesser extent aspartate) from a peptide.</text>
        <dbReference type="EC" id="3.4.11.7"/>
    </reaction>
</comment>
<evidence type="ECO:0000256" key="10">
    <source>
        <dbReference type="ARBA" id="ARBA00022692"/>
    </source>
</evidence>
<dbReference type="FunFam" id="2.60.40.1730:FF:000012">
    <property type="entry name" value="Aminopeptidase N"/>
    <property type="match status" value="1"/>
</dbReference>
<feature type="compositionally biased region" description="Low complexity" evidence="25">
    <location>
        <begin position="11"/>
        <end position="28"/>
    </location>
</feature>
<feature type="active site" description="Proton acceptor" evidence="21">
    <location>
        <position position="369"/>
    </location>
</feature>
<dbReference type="GO" id="GO:0004230">
    <property type="term" value="F:glutamyl aminopeptidase activity"/>
    <property type="evidence" value="ECO:0007669"/>
    <property type="project" value="UniProtKB-EC"/>
</dbReference>
<dbReference type="FunFam" id="1.25.50.20:FF:000001">
    <property type="entry name" value="Aminopeptidase"/>
    <property type="match status" value="1"/>
</dbReference>
<feature type="binding site" evidence="22">
    <location>
        <position position="887"/>
    </location>
    <ligand>
        <name>substrate</name>
    </ligand>
</feature>
<dbReference type="InterPro" id="IPR042097">
    <property type="entry name" value="Aminopeptidase_N-like_N_sf"/>
</dbReference>
<dbReference type="GO" id="GO:0005615">
    <property type="term" value="C:extracellular space"/>
    <property type="evidence" value="ECO:0007669"/>
    <property type="project" value="TreeGrafter"/>
</dbReference>
<evidence type="ECO:0000256" key="2">
    <source>
        <dbReference type="ARBA" id="ARBA00004401"/>
    </source>
</evidence>
<dbReference type="SUPFAM" id="SSF63737">
    <property type="entry name" value="Leukotriene A4 hydrolase N-terminal domain"/>
    <property type="match status" value="2"/>
</dbReference>
<dbReference type="InterPro" id="IPR034016">
    <property type="entry name" value="M1_APN-typ"/>
</dbReference>
<keyword evidence="30" id="KW-1185">Reference proteome</keyword>
<keyword evidence="12" id="KW-0378">Hydrolase</keyword>
<feature type="binding site" evidence="22">
    <location>
        <begin position="332"/>
        <end position="336"/>
    </location>
    <ligand>
        <name>substrate</name>
    </ligand>
</feature>
<dbReference type="Gene3D" id="1.25.50.20">
    <property type="match status" value="1"/>
</dbReference>
<sequence length="1357" mass="156835">MNNIPLENNDQASSSNNQSTTTAATTSATAITSTISEGTTDTATAITTTSQTIITSTKPPLITDDDLLLNHNVIPINYQLRIKTDPNQDFFNGSINILFTVRNNSIEQIVLNCKNLEIIDSSLLQSSILIKNVHIDTELERCIFELDKSLDKGDYTMQITFSSTFRSGQIIGFYRTAYTTIKNEIRYMTGTKFEPTYARMAFPCFDEPSLKATFDITLIYPTGFTALSNQIEKETILLADETGFSQTTFKQTPKMSTYLVAFSINDFEYTETRTTFGTRVRVYSRPDQVKKTQYACESAAVILSYYENITAIPYTQSLGKLDLIGLPEFVSGAMENWGLITYKETYVLFDINASSSNDKQKIAQVIAHELAHMWIGNLVTAVWWNDLWLQEGFASFIEYFGQDYLQPSFNIWNKFLIDDLHPSFTTDSLSKTHPLVPNKDDILTPNQITAQFDTISYSKGASIAYMIESIIGRNRFLENFRHLLRENQYSNVDTKKMMSYFHEDLEKTTKMDGEKFLNKWLYHNGFPIITVERIGPTSLKRSASPVNKLQFKQSIYRSNSIPMNSSEDVPWSIYVRYNQKKRERESAWLFNQTEMIVELEHELDPNDWIKLNPDGHDYYIVNYSPEDWDLLIGELKRNPKSFNVGDRANLLHDAYRLSEISALSYERLLNLFDYLKIETNYIPWSVANNAITSLMNKLGESGMVLIQFRDFIKSIVANSFDSNVDLTTTTIDDNRLTPDEISLRNILISIACKVGYEQCTKQCYQKFRDWMDNGQPLYSNTKSYVYKYGLQASTNESDWQRMWDLYRSEKDAIEKSKIMTALTSTTNPNLLSVLISYSEDPEKINNENFFSAQQSIASNSDVGRSMIWEYIRNNWPKLVERFGLIDRRLGNYVRSVVSGFRSESRLQEVMDFFEQYPDAGAGQGARMEAIETVRKNIQWIKDNRENVSKILNDYSPMENPWMQWRLDESVRPKHYDVNLTVLVDEEKFSGSVRIQVEIQRPIRHLILHSKDLNITLSAVYTEQQPRVEVSIPFSNNNNNDTESSSLSDTKTTHFAYRPNQYWVIPLQGIIVPETYIVELQFDGKLSKELSGLYLSQYKRSDTRETVKLATTQFEAGYARKAFPCFDEPQFKSTFALQIEHGSNYSAISNMPISYVQQSLNDKDMKMTIFERSVKMSTYLVAIVVSDFVSKSSPLLSNFSVYTFDRNINLDKTDYALRIGPQALEFYSEKYFEIDFPLPKMDMISIPDFQMGAMENWGLITYRDVYVLYDPKETSTLSKTKICKLICHELAHMWFGNLVTMKWWDELWLNEGFATFMEYKAADYVEKNWNYHDFYAINEYARVYESDSMPSTHPIQTK</sequence>
<feature type="domain" description="ERAP1-like C-terminal" evidence="27">
    <location>
        <begin position="608"/>
        <end position="934"/>
    </location>
</feature>
<evidence type="ECO:0000256" key="23">
    <source>
        <dbReference type="PIRSR" id="PIRSR634016-3"/>
    </source>
</evidence>
<dbReference type="FunFam" id="1.10.390.10:FF:000006">
    <property type="entry name" value="Puromycin-sensitive aminopeptidase"/>
    <property type="match status" value="1"/>
</dbReference>
<dbReference type="SUPFAM" id="SSF55486">
    <property type="entry name" value="Metalloproteases ('zincins'), catalytic domain"/>
    <property type="match status" value="2"/>
</dbReference>
<evidence type="ECO:0000256" key="24">
    <source>
        <dbReference type="PIRSR" id="PIRSR634016-4"/>
    </source>
</evidence>
<keyword evidence="18" id="KW-0472">Membrane</keyword>
<feature type="site" description="Transition state stabilizer" evidence="24">
    <location>
        <position position="457"/>
    </location>
</feature>
<dbReference type="GO" id="GO:0043171">
    <property type="term" value="P:peptide catabolic process"/>
    <property type="evidence" value="ECO:0007669"/>
    <property type="project" value="TreeGrafter"/>
</dbReference>
<feature type="compositionally biased region" description="Polar residues" evidence="25">
    <location>
        <begin position="1"/>
        <end position="10"/>
    </location>
</feature>
<evidence type="ECO:0000256" key="14">
    <source>
        <dbReference type="ARBA" id="ARBA00022837"/>
    </source>
</evidence>
<dbReference type="CDD" id="cd09601">
    <property type="entry name" value="M1_APN-Q_like"/>
    <property type="match status" value="2"/>
</dbReference>
<name>A0A1Y3AXB7_EURMA</name>
<evidence type="ECO:0000259" key="26">
    <source>
        <dbReference type="Pfam" id="PF01433"/>
    </source>
</evidence>
<keyword evidence="13 23" id="KW-0862">Zinc</keyword>
<dbReference type="Pfam" id="PF11838">
    <property type="entry name" value="ERAP1_C"/>
    <property type="match status" value="1"/>
</dbReference>
<dbReference type="PRINTS" id="PR00756">
    <property type="entry name" value="ALADIPTASE"/>
</dbReference>
<dbReference type="InterPro" id="IPR050344">
    <property type="entry name" value="Peptidase_M1_aminopeptidases"/>
</dbReference>
<keyword evidence="19" id="KW-1015">Disulfide bond</keyword>
<comment type="subunit">
    <text evidence="5">Homodimer; disulfide-linked.</text>
</comment>
<evidence type="ECO:0000256" key="18">
    <source>
        <dbReference type="ARBA" id="ARBA00023136"/>
    </source>
</evidence>
<evidence type="ECO:0000259" key="28">
    <source>
        <dbReference type="Pfam" id="PF17900"/>
    </source>
</evidence>
<keyword evidence="8" id="KW-1003">Cell membrane</keyword>
<dbReference type="OrthoDB" id="510539at2759"/>
<feature type="domain" description="Peptidase M1 membrane alanine aminopeptidase" evidence="26">
    <location>
        <begin position="294"/>
        <end position="520"/>
    </location>
</feature>
<keyword evidence="10" id="KW-0812">Transmembrane</keyword>
<comment type="subcellular location">
    <subcellularLocation>
        <location evidence="3">Cell membrane</location>
        <topology evidence="3">Lipid-anchor</topology>
        <topology evidence="3">GPI-anchor</topology>
    </subcellularLocation>
    <subcellularLocation>
        <location evidence="2">Cell membrane</location>
        <topology evidence="2">Single-pass type II membrane protein</topology>
    </subcellularLocation>
</comment>
<dbReference type="InterPro" id="IPR027268">
    <property type="entry name" value="Peptidase_M4/M1_CTD_sf"/>
</dbReference>
<dbReference type="Pfam" id="PF17900">
    <property type="entry name" value="Peptidase_M1_N"/>
    <property type="match status" value="2"/>
</dbReference>
<evidence type="ECO:0000256" key="25">
    <source>
        <dbReference type="SAM" id="MobiDB-lite"/>
    </source>
</evidence>
<dbReference type="Gene3D" id="1.10.390.10">
    <property type="entry name" value="Neutral Protease Domain 2"/>
    <property type="match status" value="2"/>
</dbReference>
<evidence type="ECO:0000256" key="4">
    <source>
        <dbReference type="ARBA" id="ARBA00010136"/>
    </source>
</evidence>
<dbReference type="InterPro" id="IPR024571">
    <property type="entry name" value="ERAP1-like_C_dom"/>
</dbReference>
<keyword evidence="14" id="KW-0106">Calcium</keyword>
<dbReference type="EC" id="3.4.11.7" evidence="6"/>
<comment type="cofactor">
    <cofactor evidence="23">
        <name>Zn(2+)</name>
        <dbReference type="ChEBI" id="CHEBI:29105"/>
    </cofactor>
    <text evidence="23">Binds 1 zinc ion per subunit.</text>
</comment>
<evidence type="ECO:0000313" key="29">
    <source>
        <dbReference type="EMBL" id="OTF72637.1"/>
    </source>
</evidence>
<evidence type="ECO:0000256" key="7">
    <source>
        <dbReference type="ARBA" id="ARBA00022438"/>
    </source>
</evidence>
<dbReference type="GO" id="GO:0070006">
    <property type="term" value="F:metalloaminopeptidase activity"/>
    <property type="evidence" value="ECO:0007669"/>
    <property type="project" value="TreeGrafter"/>
</dbReference>
<feature type="binding site" evidence="22">
    <location>
        <position position="194"/>
    </location>
    <ligand>
        <name>substrate</name>
    </ligand>
</feature>
<evidence type="ECO:0000256" key="3">
    <source>
        <dbReference type="ARBA" id="ARBA00004609"/>
    </source>
</evidence>
<evidence type="ECO:0000256" key="17">
    <source>
        <dbReference type="ARBA" id="ARBA00023049"/>
    </source>
</evidence>
<comment type="similarity">
    <text evidence="4">Belongs to the peptidase M1 family.</text>
</comment>
<dbReference type="GO" id="GO:0005886">
    <property type="term" value="C:plasma membrane"/>
    <property type="evidence" value="ECO:0007669"/>
    <property type="project" value="UniProtKB-SubCell"/>
</dbReference>
<feature type="binding site" evidence="23">
    <location>
        <position position="368"/>
    </location>
    <ligand>
        <name>Zn(2+)</name>
        <dbReference type="ChEBI" id="CHEBI:29105"/>
        <note>catalytic</note>
    </ligand>
</feature>
<evidence type="ECO:0000256" key="21">
    <source>
        <dbReference type="PIRSR" id="PIRSR634016-1"/>
    </source>
</evidence>
<gene>
    <name evidence="29" type="ORF">BLA29_000862</name>
</gene>
<dbReference type="PANTHER" id="PTHR11533:SF276">
    <property type="entry name" value="GLUTAMYL AMINOPEPTIDASE"/>
    <property type="match status" value="1"/>
</dbReference>
<evidence type="ECO:0000313" key="30">
    <source>
        <dbReference type="Proteomes" id="UP000194236"/>
    </source>
</evidence>
<feature type="domain" description="Peptidase M1 membrane alanine aminopeptidase" evidence="26">
    <location>
        <begin position="1214"/>
        <end position="1355"/>
    </location>
</feature>
<reference evidence="29 30" key="1">
    <citation type="submission" date="2017-03" db="EMBL/GenBank/DDBJ databases">
        <title>Genome Survey of Euroglyphus maynei.</title>
        <authorList>
            <person name="Arlian L.G."/>
            <person name="Morgan M.S."/>
            <person name="Rider S.D."/>
        </authorList>
    </citation>
    <scope>NUCLEOTIDE SEQUENCE [LARGE SCALE GENOMIC DNA]</scope>
    <source>
        <strain evidence="29">Arlian Lab</strain>
        <tissue evidence="29">Whole body</tissue>
    </source>
</reference>
<keyword evidence="16" id="KW-1133">Transmembrane helix</keyword>
<feature type="region of interest" description="Disordered" evidence="25">
    <location>
        <begin position="1"/>
        <end position="28"/>
    </location>
</feature>
<dbReference type="InterPro" id="IPR014782">
    <property type="entry name" value="Peptidase_M1_dom"/>
</dbReference>
<evidence type="ECO:0000256" key="6">
    <source>
        <dbReference type="ARBA" id="ARBA00012567"/>
    </source>
</evidence>
<evidence type="ECO:0000256" key="13">
    <source>
        <dbReference type="ARBA" id="ARBA00022833"/>
    </source>
</evidence>
<evidence type="ECO:0000256" key="8">
    <source>
        <dbReference type="ARBA" id="ARBA00022475"/>
    </source>
</evidence>
<protein>
    <recommendedName>
        <fullName evidence="6">glutamyl aminopeptidase</fullName>
        <ecNumber evidence="6">3.4.11.7</ecNumber>
    </recommendedName>
</protein>
<dbReference type="GO" id="GO:0005737">
    <property type="term" value="C:cytoplasm"/>
    <property type="evidence" value="ECO:0007669"/>
    <property type="project" value="TreeGrafter"/>
</dbReference>
<dbReference type="GO" id="GO:0006508">
    <property type="term" value="P:proteolysis"/>
    <property type="evidence" value="ECO:0007669"/>
    <property type="project" value="UniProtKB-KW"/>
</dbReference>
<organism evidence="29 30">
    <name type="scientific">Euroglyphus maynei</name>
    <name type="common">Mayne's house dust mite</name>
    <dbReference type="NCBI Taxonomy" id="6958"/>
    <lineage>
        <taxon>Eukaryota</taxon>
        <taxon>Metazoa</taxon>
        <taxon>Ecdysozoa</taxon>
        <taxon>Arthropoda</taxon>
        <taxon>Chelicerata</taxon>
        <taxon>Arachnida</taxon>
        <taxon>Acari</taxon>
        <taxon>Acariformes</taxon>
        <taxon>Sarcoptiformes</taxon>
        <taxon>Astigmata</taxon>
        <taxon>Psoroptidia</taxon>
        <taxon>Analgoidea</taxon>
        <taxon>Pyroglyphidae</taxon>
        <taxon>Pyroglyphinae</taxon>
        <taxon>Euroglyphus</taxon>
    </lineage>
</organism>
<keyword evidence="20" id="KW-0325">Glycoprotein</keyword>
<evidence type="ECO:0000256" key="20">
    <source>
        <dbReference type="ARBA" id="ARBA00023180"/>
    </source>
</evidence>
<feature type="domain" description="Aminopeptidase N-like N-terminal" evidence="28">
    <location>
        <begin position="75"/>
        <end position="259"/>
    </location>
</feature>
<evidence type="ECO:0000256" key="12">
    <source>
        <dbReference type="ARBA" id="ARBA00022801"/>
    </source>
</evidence>
<evidence type="ECO:0000259" key="27">
    <source>
        <dbReference type="Pfam" id="PF11838"/>
    </source>
</evidence>
<keyword evidence="17" id="KW-0482">Metalloprotease</keyword>
<keyword evidence="9" id="KW-0645">Protease</keyword>
<feature type="non-terminal residue" evidence="29">
    <location>
        <position position="1357"/>
    </location>
</feature>
<comment type="caution">
    <text evidence="29">The sequence shown here is derived from an EMBL/GenBank/DDBJ whole genome shotgun (WGS) entry which is preliminary data.</text>
</comment>
<keyword evidence="15" id="KW-0735">Signal-anchor</keyword>